<proteinExistence type="predicted"/>
<feature type="compositionally biased region" description="Low complexity" evidence="1">
    <location>
        <begin position="26"/>
        <end position="56"/>
    </location>
</feature>
<evidence type="ECO:0000313" key="3">
    <source>
        <dbReference type="EMBL" id="SEQ13190.1"/>
    </source>
</evidence>
<dbReference type="Proteomes" id="UP000199055">
    <property type="component" value="Unassembled WGS sequence"/>
</dbReference>
<protein>
    <recommendedName>
        <fullName evidence="5">DUF4352 domain-containing protein</fullName>
    </recommendedName>
</protein>
<feature type="chain" id="PRO_5038741672" description="DUF4352 domain-containing protein" evidence="2">
    <location>
        <begin position="20"/>
        <end position="214"/>
    </location>
</feature>
<dbReference type="AlphaFoldDB" id="A0A1H9DI70"/>
<evidence type="ECO:0000256" key="1">
    <source>
        <dbReference type="SAM" id="MobiDB-lite"/>
    </source>
</evidence>
<evidence type="ECO:0008006" key="5">
    <source>
        <dbReference type="Google" id="ProtNLM"/>
    </source>
</evidence>
<reference evidence="3 4" key="1">
    <citation type="submission" date="2016-10" db="EMBL/GenBank/DDBJ databases">
        <authorList>
            <person name="de Groot N.N."/>
        </authorList>
    </citation>
    <scope>NUCLEOTIDE SEQUENCE [LARGE SCALE GENOMIC DNA]</scope>
    <source>
        <strain evidence="3 4">CGMCC 4.3519</strain>
    </source>
</reference>
<feature type="compositionally biased region" description="Basic and acidic residues" evidence="1">
    <location>
        <begin position="205"/>
        <end position="214"/>
    </location>
</feature>
<accession>A0A1H9DI70</accession>
<feature type="region of interest" description="Disordered" evidence="1">
    <location>
        <begin position="24"/>
        <end position="56"/>
    </location>
</feature>
<sequence>MRRTVLAAVLMSLSLPLTGCGVGGEPAPSAAPDPSASATSRPSGAPSAGPSAVPTGETFAWPDGLEATAAVLGRLRPADRTDVRSGTVDGKRLAGAREKLLGRDSEPLGLRVRLTNNGDAPLDLDAVEVQWVGTEVGGMAQKAADDGGFEGELAPGESATELSAWAVPDLVAVGYQVLVWPEGARNGAAGQFSGVVPGASLRPPEGGDHDHSGH</sequence>
<name>A0A1H9DI70_9ACTN</name>
<keyword evidence="2" id="KW-0732">Signal</keyword>
<keyword evidence="4" id="KW-1185">Reference proteome</keyword>
<evidence type="ECO:0000256" key="2">
    <source>
        <dbReference type="SAM" id="SignalP"/>
    </source>
</evidence>
<feature type="signal peptide" evidence="2">
    <location>
        <begin position="1"/>
        <end position="19"/>
    </location>
</feature>
<gene>
    <name evidence="3" type="ORF">SAMN05216481_104116</name>
</gene>
<feature type="region of interest" description="Disordered" evidence="1">
    <location>
        <begin position="191"/>
        <end position="214"/>
    </location>
</feature>
<dbReference type="STRING" id="403935.SAMN05216481_104116"/>
<organism evidence="3 4">
    <name type="scientific">Streptomyces radiopugnans</name>
    <dbReference type="NCBI Taxonomy" id="403935"/>
    <lineage>
        <taxon>Bacteria</taxon>
        <taxon>Bacillati</taxon>
        <taxon>Actinomycetota</taxon>
        <taxon>Actinomycetes</taxon>
        <taxon>Kitasatosporales</taxon>
        <taxon>Streptomycetaceae</taxon>
        <taxon>Streptomyces</taxon>
    </lineage>
</organism>
<evidence type="ECO:0000313" key="4">
    <source>
        <dbReference type="Proteomes" id="UP000199055"/>
    </source>
</evidence>
<dbReference type="EMBL" id="FOET01000004">
    <property type="protein sequence ID" value="SEQ13190.1"/>
    <property type="molecule type" value="Genomic_DNA"/>
</dbReference>
<dbReference type="RefSeq" id="WP_143071763.1">
    <property type="nucleotide sequence ID" value="NZ_FOET01000004.1"/>
</dbReference>